<feature type="transmembrane region" description="Helical" evidence="1">
    <location>
        <begin position="30"/>
        <end position="50"/>
    </location>
</feature>
<keyword evidence="1" id="KW-1133">Transmembrane helix</keyword>
<protein>
    <recommendedName>
        <fullName evidence="4">Holin</fullName>
    </recommendedName>
</protein>
<dbReference type="HOGENOM" id="CLU_2978397_0_0_10"/>
<dbReference type="OrthoDB" id="9984508at2"/>
<gene>
    <name evidence="2" type="ordered locus">zobellia_392</name>
</gene>
<proteinExistence type="predicted"/>
<keyword evidence="1" id="KW-0472">Membrane</keyword>
<evidence type="ECO:0000313" key="3">
    <source>
        <dbReference type="Proteomes" id="UP000008898"/>
    </source>
</evidence>
<reference evidence="2 3" key="2">
    <citation type="journal article" date="2012" name="Environ. Microbiol.">
        <title>Characterization of the first alginolytic operons in a marine bacterium: from their emergence in marine Flavobacteriia to their independent transfers to marine Proteobacteria and human gut Bacteroides.</title>
        <authorList>
            <person name="Thomas F."/>
            <person name="Barbeyron T."/>
            <person name="Tonon T."/>
            <person name="Genicot S."/>
            <person name="Czjzek M."/>
            <person name="Michel G."/>
        </authorList>
    </citation>
    <scope>NUCLEOTIDE SEQUENCE [LARGE SCALE GENOMIC DNA]</scope>
    <source>
        <strain evidence="3">DSM 12802 / CCUG 47099 / CIP 106680 / NCIMB 13871 / Dsij</strain>
    </source>
</reference>
<keyword evidence="1" id="KW-0812">Transmembrane</keyword>
<organism evidence="2 3">
    <name type="scientific">Zobellia galactanivorans (strain DSM 12802 / CCUG 47099 / CIP 106680 / NCIMB 13871 / Dsij)</name>
    <dbReference type="NCBI Taxonomy" id="63186"/>
    <lineage>
        <taxon>Bacteria</taxon>
        <taxon>Pseudomonadati</taxon>
        <taxon>Bacteroidota</taxon>
        <taxon>Flavobacteriia</taxon>
        <taxon>Flavobacteriales</taxon>
        <taxon>Flavobacteriaceae</taxon>
        <taxon>Zobellia</taxon>
    </lineage>
</organism>
<keyword evidence="3" id="KW-1185">Reference proteome</keyword>
<reference evidence="3" key="1">
    <citation type="submission" date="2009-07" db="EMBL/GenBank/DDBJ databases">
        <title>Complete genome sequence of Zobellia galactanivorans Dsij.</title>
        <authorList>
            <consortium name="Genoscope - CEA"/>
        </authorList>
    </citation>
    <scope>NUCLEOTIDE SEQUENCE [LARGE SCALE GENOMIC DNA]</scope>
    <source>
        <strain evidence="3">DSM 12802 / CCUG 47099 / CIP 106680 / NCIMB 13871 / Dsij</strain>
    </source>
</reference>
<dbReference type="RefSeq" id="WP_013991778.1">
    <property type="nucleotide sequence ID" value="NC_015844.1"/>
</dbReference>
<evidence type="ECO:0000313" key="2">
    <source>
        <dbReference type="EMBL" id="CAZ94465.1"/>
    </source>
</evidence>
<name>G0L0V8_ZOBGA</name>
<evidence type="ECO:0008006" key="4">
    <source>
        <dbReference type="Google" id="ProtNLM"/>
    </source>
</evidence>
<dbReference type="EMBL" id="FP476056">
    <property type="protein sequence ID" value="CAZ94465.1"/>
    <property type="molecule type" value="Genomic_DNA"/>
</dbReference>
<sequence>MKNNLITIASYVPVIIYIVYSSLTREPNSGINWIEVVTAGLLGGVGTAIGNRMKNKNL</sequence>
<dbReference type="KEGG" id="zga:ZOBELLIA_392"/>
<dbReference type="STRING" id="63186.ZOBELLIA_392"/>
<feature type="transmembrane region" description="Helical" evidence="1">
    <location>
        <begin position="5"/>
        <end position="24"/>
    </location>
</feature>
<accession>G0L0V8</accession>
<evidence type="ECO:0000256" key="1">
    <source>
        <dbReference type="SAM" id="Phobius"/>
    </source>
</evidence>
<dbReference type="AlphaFoldDB" id="G0L0V8"/>
<dbReference type="Proteomes" id="UP000008898">
    <property type="component" value="Chromosome"/>
</dbReference>